<sequence length="154" mass="17287">MAEFRQVSHASDSYPMERHDMVDIKSLKFRLVRTGQRFVVNPLARRSSNLTMLETTGRKSGLPRLTAIGGRRQGDSFWLVSEHGYRSDYVRNIQADPHVRLRLRGQWRSGTATLLPDDDTAKRLDLLGGLNSVGVRVAGTDLLTIRIDLDPVGS</sequence>
<comment type="caution">
    <text evidence="1">The sequence shown here is derived from an EMBL/GenBank/DDBJ whole genome shotgun (WGS) entry which is preliminary data.</text>
</comment>
<name>A0A117I3X1_9MYCO</name>
<dbReference type="NCBIfam" id="TIGR00026">
    <property type="entry name" value="hi_GC_TIGR00026"/>
    <property type="match status" value="1"/>
</dbReference>
<dbReference type="Pfam" id="PF04075">
    <property type="entry name" value="F420H2_quin_red"/>
    <property type="match status" value="1"/>
</dbReference>
<dbReference type="AlphaFoldDB" id="A0A117I3X1"/>
<dbReference type="InterPro" id="IPR004378">
    <property type="entry name" value="F420H2_quin_Rdtase"/>
</dbReference>
<dbReference type="SUPFAM" id="SSF50475">
    <property type="entry name" value="FMN-binding split barrel"/>
    <property type="match status" value="1"/>
</dbReference>
<dbReference type="STRING" id="146020.RMCB_0109"/>
<accession>A0A117I3X1</accession>
<evidence type="ECO:0008006" key="3">
    <source>
        <dbReference type="Google" id="ProtNLM"/>
    </source>
</evidence>
<gene>
    <name evidence="1" type="ORF">RMCB_0109</name>
</gene>
<dbReference type="Proteomes" id="UP000069620">
    <property type="component" value="Unassembled WGS sequence"/>
</dbReference>
<dbReference type="EMBL" id="BCSX01000002">
    <property type="protein sequence ID" value="GAS86013.1"/>
    <property type="molecule type" value="Genomic_DNA"/>
</dbReference>
<reference evidence="2" key="1">
    <citation type="journal article" date="2016" name="Genome Announc.">
        <title>Draft Genome Sequences of Five Rapidly Growing Mycobacterium Species, M. thermoresistibile, M. fortuitum subsp. acetamidolyticum, M. canariasense, M. brisbanense, and M. novocastrense.</title>
        <authorList>
            <person name="Katahira K."/>
            <person name="Ogura Y."/>
            <person name="Gotoh Y."/>
            <person name="Hayashi T."/>
        </authorList>
    </citation>
    <scope>NUCLEOTIDE SEQUENCE [LARGE SCALE GENOMIC DNA]</scope>
    <source>
        <strain evidence="2">JCM15654</strain>
    </source>
</reference>
<protein>
    <recommendedName>
        <fullName evidence="3">Deazaflavin-dependent nitroreductase family protein</fullName>
    </recommendedName>
</protein>
<dbReference type="Gene3D" id="2.30.110.10">
    <property type="entry name" value="Electron Transport, Fmn-binding Protein, Chain A"/>
    <property type="match status" value="1"/>
</dbReference>
<evidence type="ECO:0000313" key="2">
    <source>
        <dbReference type="Proteomes" id="UP000069620"/>
    </source>
</evidence>
<evidence type="ECO:0000313" key="1">
    <source>
        <dbReference type="EMBL" id="GAS86013.1"/>
    </source>
</evidence>
<proteinExistence type="predicted"/>
<reference evidence="2" key="2">
    <citation type="submission" date="2016-02" db="EMBL/GenBank/DDBJ databases">
        <title>Draft genome sequence of five rapidly growing Mycobacterium species.</title>
        <authorList>
            <person name="Katahira K."/>
            <person name="Gotou Y."/>
            <person name="Iida K."/>
            <person name="Ogura Y."/>
            <person name="Hayashi T."/>
        </authorList>
    </citation>
    <scope>NUCLEOTIDE SEQUENCE [LARGE SCALE GENOMIC DNA]</scope>
    <source>
        <strain evidence="2">JCM15654</strain>
    </source>
</reference>
<dbReference type="InterPro" id="IPR012349">
    <property type="entry name" value="Split_barrel_FMN-bd"/>
</dbReference>
<organism evidence="1 2">
    <name type="scientific">Mycolicibacterium brisbanense</name>
    <dbReference type="NCBI Taxonomy" id="146020"/>
    <lineage>
        <taxon>Bacteria</taxon>
        <taxon>Bacillati</taxon>
        <taxon>Actinomycetota</taxon>
        <taxon>Actinomycetes</taxon>
        <taxon>Mycobacteriales</taxon>
        <taxon>Mycobacteriaceae</taxon>
        <taxon>Mycolicibacterium</taxon>
    </lineage>
</organism>
<keyword evidence="2" id="KW-1185">Reference proteome</keyword>
<dbReference type="GO" id="GO:0016491">
    <property type="term" value="F:oxidoreductase activity"/>
    <property type="evidence" value="ECO:0007669"/>
    <property type="project" value="InterPro"/>
</dbReference>